<proteinExistence type="predicted"/>
<gene>
    <name evidence="2" type="ORF">DIS07_12720</name>
</gene>
<dbReference type="InterPro" id="IPR001173">
    <property type="entry name" value="Glyco_trans_2-like"/>
</dbReference>
<comment type="caution">
    <text evidence="2">The sequence shown here is derived from an EMBL/GenBank/DDBJ whole genome shotgun (WGS) entry which is preliminary data.</text>
</comment>
<dbReference type="SUPFAM" id="SSF53448">
    <property type="entry name" value="Nucleotide-diphospho-sugar transferases"/>
    <property type="match status" value="1"/>
</dbReference>
<dbReference type="Gene3D" id="3.90.550.10">
    <property type="entry name" value="Spore Coat Polysaccharide Biosynthesis Protein SpsA, Chain A"/>
    <property type="match status" value="1"/>
</dbReference>
<evidence type="ECO:0000313" key="3">
    <source>
        <dbReference type="Proteomes" id="UP000245670"/>
    </source>
</evidence>
<dbReference type="Proteomes" id="UP000245670">
    <property type="component" value="Unassembled WGS sequence"/>
</dbReference>
<sequence>MVFRSRFRSSVKKFNSTYMDQNLEKPLVSVLMPVYNAEEYIEKSIESILNQTYKNFEFIIVDDFSSDNSVKIICLFSDSRIRLITKNNNSGIAKTLNIGLENAKGKYIIRMDADDICHPNRIHKQVEFLENNEDYILCGSNYKTIDENIIVKLPQNNESIKLGLLSNCCIAHPTVAIRFNVLKQYNIHYDSIMEPAEDYDLWVSLASKGKYYNLQEELLYYRVHEEQISNKRKKEQDQKSFAVKIKYISSFYKKIIEKEEVILKKILLSSERITKEDVESFSKFIKSMKKNNESNSYFNKDEFNIFLSGLEELLLENYFAKYERYTISDIINYYKINREYGLKFSFKKKFGLFLKSVFFYKIKTR</sequence>
<feature type="domain" description="Glycosyltransferase 2-like" evidence="1">
    <location>
        <begin position="29"/>
        <end position="156"/>
    </location>
</feature>
<evidence type="ECO:0000313" key="2">
    <source>
        <dbReference type="EMBL" id="PWG04270.1"/>
    </source>
</evidence>
<reference evidence="2 3" key="1">
    <citation type="submission" date="2018-05" db="EMBL/GenBank/DDBJ databases">
        <title>Polaribacter aquimarinus sp. nov., isolated from sediment in a sediment of sea.</title>
        <authorList>
            <person name="Lu D."/>
        </authorList>
    </citation>
    <scope>NUCLEOTIDE SEQUENCE [LARGE SCALE GENOMIC DNA]</scope>
    <source>
        <strain evidence="2 3">ZY113</strain>
    </source>
</reference>
<dbReference type="EMBL" id="QFFG01000006">
    <property type="protein sequence ID" value="PWG04270.1"/>
    <property type="molecule type" value="Genomic_DNA"/>
</dbReference>
<name>A0A2U2J7F6_9FLAO</name>
<dbReference type="GO" id="GO:0016758">
    <property type="term" value="F:hexosyltransferase activity"/>
    <property type="evidence" value="ECO:0007669"/>
    <property type="project" value="UniProtKB-ARBA"/>
</dbReference>
<keyword evidence="3" id="KW-1185">Reference proteome</keyword>
<dbReference type="InterPro" id="IPR029044">
    <property type="entry name" value="Nucleotide-diphossugar_trans"/>
</dbReference>
<accession>A0A2U2J7F6</accession>
<dbReference type="PANTHER" id="PTHR22916:SF3">
    <property type="entry name" value="UDP-GLCNAC:BETAGAL BETA-1,3-N-ACETYLGLUCOSAMINYLTRANSFERASE-LIKE PROTEIN 1"/>
    <property type="match status" value="1"/>
</dbReference>
<evidence type="ECO:0000259" key="1">
    <source>
        <dbReference type="Pfam" id="PF00535"/>
    </source>
</evidence>
<dbReference type="Pfam" id="PF00535">
    <property type="entry name" value="Glycos_transf_2"/>
    <property type="match status" value="1"/>
</dbReference>
<protein>
    <recommendedName>
        <fullName evidence="1">Glycosyltransferase 2-like domain-containing protein</fullName>
    </recommendedName>
</protein>
<organism evidence="2 3">
    <name type="scientific">Polaribacter aquimarinus</name>
    <dbReference type="NCBI Taxonomy" id="2100726"/>
    <lineage>
        <taxon>Bacteria</taxon>
        <taxon>Pseudomonadati</taxon>
        <taxon>Bacteroidota</taxon>
        <taxon>Flavobacteriia</taxon>
        <taxon>Flavobacteriales</taxon>
        <taxon>Flavobacteriaceae</taxon>
    </lineage>
</organism>
<dbReference type="CDD" id="cd00761">
    <property type="entry name" value="Glyco_tranf_GTA_type"/>
    <property type="match status" value="1"/>
</dbReference>
<dbReference type="OrthoDB" id="9815829at2"/>
<dbReference type="AlphaFoldDB" id="A0A2U2J7F6"/>
<dbReference type="PANTHER" id="PTHR22916">
    <property type="entry name" value="GLYCOSYLTRANSFERASE"/>
    <property type="match status" value="1"/>
</dbReference>